<dbReference type="Proteomes" id="UP000195557">
    <property type="component" value="Unassembled WGS sequence"/>
</dbReference>
<accession>A0A1Y5I5F2</accession>
<reference evidence="2" key="1">
    <citation type="submission" date="2017-04" db="EMBL/GenBank/DDBJ databases">
        <title>Population genomics of picophytoplankton unveils novel chromosome hypervariability.</title>
        <authorList>
            <consortium name="DOE Joint Genome Institute"/>
            <person name="Blanc-Mathieu R."/>
            <person name="Krasovec M."/>
            <person name="Hebrard M."/>
            <person name="Yau S."/>
            <person name="Desgranges E."/>
            <person name="Martin J."/>
            <person name="Schackwitz W."/>
            <person name="Kuo A."/>
            <person name="Salin G."/>
            <person name="Donnadieu C."/>
            <person name="Desdevises Y."/>
            <person name="Sanchez-Ferandin S."/>
            <person name="Moreau H."/>
            <person name="Rivals E."/>
            <person name="Grigoriev I.V."/>
            <person name="Grimsley N."/>
            <person name="Eyre-Walker A."/>
            <person name="Piganeau G."/>
        </authorList>
    </citation>
    <scope>NUCLEOTIDE SEQUENCE [LARGE SCALE GENOMIC DNA]</scope>
    <source>
        <strain evidence="2">RCC 1115</strain>
    </source>
</reference>
<proteinExistence type="predicted"/>
<feature type="region of interest" description="Disordered" evidence="1">
    <location>
        <begin position="262"/>
        <end position="282"/>
    </location>
</feature>
<feature type="region of interest" description="Disordered" evidence="1">
    <location>
        <begin position="1"/>
        <end position="40"/>
    </location>
</feature>
<sequence>MPRLSTAISESDAPTRAPSTPPAQKETKPIQTDLDRGEKNFHRLYTTDEDDDQPTKWEFKNSKHEFAPHIDTGFNRDGTIKVPDFDPEVQCPGFNPHDQLFRWPDGELRKEYPPRNPYVVARRSAVEKVVRWCRFNDPRYKESEHFRHRYNVGVLWCAHARYLTDKLGIHPETNDEGAYYGYDENYNDPILAEKDERPHPVLKAFERCGLSYEKLVDEDMRLYKEMLTKRFEAVQRGEADRSQLINLLPHGDPSRVVSWRGEIGVPDPAPNARTRTGLDEVE</sequence>
<dbReference type="AlphaFoldDB" id="A0A1Y5I5F2"/>
<evidence type="ECO:0000256" key="1">
    <source>
        <dbReference type="SAM" id="MobiDB-lite"/>
    </source>
</evidence>
<gene>
    <name evidence="2" type="ORF">BE221DRAFT_80536</name>
</gene>
<protein>
    <submittedName>
        <fullName evidence="2">Uncharacterized protein</fullName>
    </submittedName>
</protein>
<dbReference type="EMBL" id="KZ155832">
    <property type="protein sequence ID" value="OUS43434.1"/>
    <property type="molecule type" value="Genomic_DNA"/>
</dbReference>
<feature type="compositionally biased region" description="Basic and acidic residues" evidence="1">
    <location>
        <begin position="25"/>
        <end position="40"/>
    </location>
</feature>
<organism evidence="2">
    <name type="scientific">Ostreococcus tauri</name>
    <name type="common">Marine green alga</name>
    <dbReference type="NCBI Taxonomy" id="70448"/>
    <lineage>
        <taxon>Eukaryota</taxon>
        <taxon>Viridiplantae</taxon>
        <taxon>Chlorophyta</taxon>
        <taxon>Mamiellophyceae</taxon>
        <taxon>Mamiellales</taxon>
        <taxon>Bathycoccaceae</taxon>
        <taxon>Ostreococcus</taxon>
    </lineage>
</organism>
<name>A0A1Y5I5F2_OSTTA</name>
<evidence type="ECO:0000313" key="2">
    <source>
        <dbReference type="EMBL" id="OUS43434.1"/>
    </source>
</evidence>